<feature type="region of interest" description="Disordered" evidence="6">
    <location>
        <begin position="177"/>
        <end position="200"/>
    </location>
</feature>
<dbReference type="Gene3D" id="4.10.280.10">
    <property type="entry name" value="Helix-loop-helix DNA-binding domain"/>
    <property type="match status" value="1"/>
</dbReference>
<feature type="compositionally biased region" description="Basic and acidic residues" evidence="6">
    <location>
        <begin position="178"/>
        <end position="200"/>
    </location>
</feature>
<dbReference type="FunFam" id="4.10.280.10:FF:000002">
    <property type="entry name" value="Basic helix-loop-helix transcription factor"/>
    <property type="match status" value="1"/>
</dbReference>
<evidence type="ECO:0000259" key="7">
    <source>
        <dbReference type="PROSITE" id="PS50888"/>
    </source>
</evidence>
<reference evidence="8 9" key="1">
    <citation type="submission" date="2020-08" db="EMBL/GenBank/DDBJ databases">
        <title>Plant Genome Project.</title>
        <authorList>
            <person name="Zhang R.-G."/>
        </authorList>
    </citation>
    <scope>NUCLEOTIDE SEQUENCE [LARGE SCALE GENOMIC DNA]</scope>
    <source>
        <tissue evidence="8">Rhizome</tissue>
    </source>
</reference>
<dbReference type="PANTHER" id="PTHR12565">
    <property type="entry name" value="STEROL REGULATORY ELEMENT-BINDING PROTEIN"/>
    <property type="match status" value="1"/>
</dbReference>
<protein>
    <recommendedName>
        <fullName evidence="7">BHLH domain-containing protein</fullName>
    </recommendedName>
</protein>
<organism evidence="8 9">
    <name type="scientific">Zingiber officinale</name>
    <name type="common">Ginger</name>
    <name type="synonym">Amomum zingiber</name>
    <dbReference type="NCBI Taxonomy" id="94328"/>
    <lineage>
        <taxon>Eukaryota</taxon>
        <taxon>Viridiplantae</taxon>
        <taxon>Streptophyta</taxon>
        <taxon>Embryophyta</taxon>
        <taxon>Tracheophyta</taxon>
        <taxon>Spermatophyta</taxon>
        <taxon>Magnoliopsida</taxon>
        <taxon>Liliopsida</taxon>
        <taxon>Zingiberales</taxon>
        <taxon>Zingiberaceae</taxon>
        <taxon>Zingiber</taxon>
    </lineage>
</organism>
<dbReference type="InterPro" id="IPR024097">
    <property type="entry name" value="bHLH_ZIP_TF"/>
</dbReference>
<dbReference type="PANTHER" id="PTHR12565:SF184">
    <property type="entry name" value="BHLH TRANSCRIPTION FACTOR"/>
    <property type="match status" value="1"/>
</dbReference>
<dbReference type="GO" id="GO:0005634">
    <property type="term" value="C:nucleus"/>
    <property type="evidence" value="ECO:0007669"/>
    <property type="project" value="UniProtKB-SubCell"/>
</dbReference>
<dbReference type="PROSITE" id="PS50888">
    <property type="entry name" value="BHLH"/>
    <property type="match status" value="1"/>
</dbReference>
<keyword evidence="3" id="KW-0805">Transcription regulation</keyword>
<evidence type="ECO:0000256" key="3">
    <source>
        <dbReference type="ARBA" id="ARBA00023015"/>
    </source>
</evidence>
<feature type="domain" description="BHLH" evidence="7">
    <location>
        <begin position="213"/>
        <end position="263"/>
    </location>
</feature>
<accession>A0A8J5KNN8</accession>
<keyword evidence="9" id="KW-1185">Reference proteome</keyword>
<sequence>MVALQFASFADYSRLVEKAVRFPCFNARNLAEAGKLSRISSSQSLMAANNGKRVTIFDATMEKPRFGGRVSYSSSLGASSVWDSLAMTGAESNGRKRLQSSTTLFLSSVCPALNGVATWVNSGDLGEFAENSGAEPRMPSPLAFPDFCSLPAASSYAAAEEGKSTAIEIFRSSSKEANYSKDKRRENSRKMGEDAKPLEPSKDYIHVRARRGQAIDSHNLDERVRREKISERMKLLQNLVPDCNKVTGKATMLDEIINYVQSLQRQIEFLSMKLSTLNSQLEFDMETLLPKDASPLLQIAMEDAVYDALIYPYLDNDYGPVERLLARWLYRASVRMELWARWWSWWRFTMRGSLSGEEIRMLFLVGRRRRKNVELWAVSRSMLGRRSDSGAIVFGRDRDGF</sequence>
<keyword evidence="5" id="KW-0539">Nucleus</keyword>
<dbReference type="Pfam" id="PF00010">
    <property type="entry name" value="HLH"/>
    <property type="match status" value="1"/>
</dbReference>
<comment type="similarity">
    <text evidence="2">Belongs to the bHLH protein family.</text>
</comment>
<dbReference type="Proteomes" id="UP000734854">
    <property type="component" value="Unassembled WGS sequence"/>
</dbReference>
<evidence type="ECO:0000313" key="9">
    <source>
        <dbReference type="Proteomes" id="UP000734854"/>
    </source>
</evidence>
<dbReference type="GO" id="GO:0046983">
    <property type="term" value="F:protein dimerization activity"/>
    <property type="evidence" value="ECO:0007669"/>
    <property type="project" value="InterPro"/>
</dbReference>
<dbReference type="CDD" id="cd18919">
    <property type="entry name" value="bHLH_AtBPE_like"/>
    <property type="match status" value="1"/>
</dbReference>
<dbReference type="EMBL" id="JACMSC010000012">
    <property type="protein sequence ID" value="KAG6494603.1"/>
    <property type="molecule type" value="Genomic_DNA"/>
</dbReference>
<dbReference type="AlphaFoldDB" id="A0A8J5KNN8"/>
<evidence type="ECO:0000256" key="5">
    <source>
        <dbReference type="ARBA" id="ARBA00023242"/>
    </source>
</evidence>
<keyword evidence="4" id="KW-0804">Transcription</keyword>
<dbReference type="SMART" id="SM00353">
    <property type="entry name" value="HLH"/>
    <property type="match status" value="1"/>
</dbReference>
<evidence type="ECO:0000256" key="2">
    <source>
        <dbReference type="ARBA" id="ARBA00005510"/>
    </source>
</evidence>
<dbReference type="SUPFAM" id="SSF47459">
    <property type="entry name" value="HLH, helix-loop-helix DNA-binding domain"/>
    <property type="match status" value="1"/>
</dbReference>
<dbReference type="InterPro" id="IPR011598">
    <property type="entry name" value="bHLH_dom"/>
</dbReference>
<evidence type="ECO:0000256" key="1">
    <source>
        <dbReference type="ARBA" id="ARBA00004123"/>
    </source>
</evidence>
<proteinExistence type="inferred from homology"/>
<evidence type="ECO:0000256" key="4">
    <source>
        <dbReference type="ARBA" id="ARBA00023163"/>
    </source>
</evidence>
<evidence type="ECO:0000256" key="6">
    <source>
        <dbReference type="SAM" id="MobiDB-lite"/>
    </source>
</evidence>
<gene>
    <name evidence="8" type="ORF">ZIOFF_042363</name>
</gene>
<comment type="subcellular location">
    <subcellularLocation>
        <location evidence="1">Nucleus</location>
    </subcellularLocation>
</comment>
<name>A0A8J5KNN8_ZINOF</name>
<evidence type="ECO:0000313" key="8">
    <source>
        <dbReference type="EMBL" id="KAG6494603.1"/>
    </source>
</evidence>
<comment type="caution">
    <text evidence="8">The sequence shown here is derived from an EMBL/GenBank/DDBJ whole genome shotgun (WGS) entry which is preliminary data.</text>
</comment>
<dbReference type="GO" id="GO:0003700">
    <property type="term" value="F:DNA-binding transcription factor activity"/>
    <property type="evidence" value="ECO:0007669"/>
    <property type="project" value="TreeGrafter"/>
</dbReference>
<dbReference type="InterPro" id="IPR036638">
    <property type="entry name" value="HLH_DNA-bd_sf"/>
</dbReference>